<sequence>MKVVIRHLALFDFDGTITRKDTFVEIIRYRFGTFRLLTGMAIVSPILVAYKLKLIKNWRAKEIMFGHFFKGMTAEEFKRTGEAFAKEALPKLLRPSAIQKIKEHQAAGHDIYIVTASAADWIKPWSDQFGFKILATCWETKDGVITGKIKGRNCYGPEKKVRILESIALPDYESISVYGDTSGDREMLTLATHKYYRFFKD</sequence>
<keyword evidence="4" id="KW-1133">Transmembrane helix</keyword>
<evidence type="ECO:0000256" key="2">
    <source>
        <dbReference type="ARBA" id="ARBA00022801"/>
    </source>
</evidence>
<dbReference type="InterPro" id="IPR036412">
    <property type="entry name" value="HAD-like_sf"/>
</dbReference>
<dbReference type="PANTHER" id="PTHR43344">
    <property type="entry name" value="PHOSPHOSERINE PHOSPHATASE"/>
    <property type="match status" value="1"/>
</dbReference>
<evidence type="ECO:0000313" key="5">
    <source>
        <dbReference type="EMBL" id="RAW01345.1"/>
    </source>
</evidence>
<dbReference type="NCBIfam" id="TIGR01490">
    <property type="entry name" value="HAD-SF-IB-hyp1"/>
    <property type="match status" value="1"/>
</dbReference>
<evidence type="ECO:0000313" key="6">
    <source>
        <dbReference type="Proteomes" id="UP000251889"/>
    </source>
</evidence>
<dbReference type="EMBL" id="QMFY01000004">
    <property type="protein sequence ID" value="RAW01345.1"/>
    <property type="molecule type" value="Genomic_DNA"/>
</dbReference>
<protein>
    <submittedName>
        <fullName evidence="5">HAD-IB family hydrolase</fullName>
    </submittedName>
</protein>
<gene>
    <name evidence="5" type="ORF">DQQ10_10595</name>
</gene>
<keyword evidence="1" id="KW-0479">Metal-binding</keyword>
<evidence type="ECO:0000256" key="3">
    <source>
        <dbReference type="ARBA" id="ARBA00022842"/>
    </source>
</evidence>
<reference evidence="5 6" key="1">
    <citation type="submission" date="2018-06" db="EMBL/GenBank/DDBJ databases">
        <title>Chryseolinea flavus sp. nov., a member of the phylum Bacteroidetes isolated from soil.</title>
        <authorList>
            <person name="Li Y."/>
            <person name="Wang J."/>
        </authorList>
    </citation>
    <scope>NUCLEOTIDE SEQUENCE [LARGE SCALE GENOMIC DNA]</scope>
    <source>
        <strain evidence="5 6">SDU1-6</strain>
    </source>
</reference>
<name>A0A364Y383_9BACT</name>
<dbReference type="Proteomes" id="UP000251889">
    <property type="component" value="Unassembled WGS sequence"/>
</dbReference>
<keyword evidence="2 5" id="KW-0378">Hydrolase</keyword>
<dbReference type="InterPro" id="IPR050582">
    <property type="entry name" value="HAD-like_SerB"/>
</dbReference>
<dbReference type="AlphaFoldDB" id="A0A364Y383"/>
<dbReference type="Gene3D" id="1.20.1440.100">
    <property type="entry name" value="SG protein - dephosphorylation function"/>
    <property type="match status" value="1"/>
</dbReference>
<dbReference type="Gene3D" id="3.40.50.1000">
    <property type="entry name" value="HAD superfamily/HAD-like"/>
    <property type="match status" value="1"/>
</dbReference>
<keyword evidence="4" id="KW-0472">Membrane</keyword>
<feature type="transmembrane region" description="Helical" evidence="4">
    <location>
        <begin position="33"/>
        <end position="52"/>
    </location>
</feature>
<keyword evidence="6" id="KW-1185">Reference proteome</keyword>
<proteinExistence type="predicted"/>
<evidence type="ECO:0000256" key="1">
    <source>
        <dbReference type="ARBA" id="ARBA00022723"/>
    </source>
</evidence>
<dbReference type="SUPFAM" id="SSF56784">
    <property type="entry name" value="HAD-like"/>
    <property type="match status" value="1"/>
</dbReference>
<comment type="caution">
    <text evidence="5">The sequence shown here is derived from an EMBL/GenBank/DDBJ whole genome shotgun (WGS) entry which is preliminary data.</text>
</comment>
<dbReference type="InterPro" id="IPR023214">
    <property type="entry name" value="HAD_sf"/>
</dbReference>
<dbReference type="NCBIfam" id="TIGR01488">
    <property type="entry name" value="HAD-SF-IB"/>
    <property type="match status" value="1"/>
</dbReference>
<dbReference type="OrthoDB" id="9794212at2"/>
<dbReference type="GO" id="GO:0046872">
    <property type="term" value="F:metal ion binding"/>
    <property type="evidence" value="ECO:0007669"/>
    <property type="project" value="UniProtKB-KW"/>
</dbReference>
<dbReference type="Pfam" id="PF12710">
    <property type="entry name" value="HAD"/>
    <property type="match status" value="1"/>
</dbReference>
<dbReference type="PANTHER" id="PTHR43344:SF13">
    <property type="entry name" value="PHOSPHATASE RV3661-RELATED"/>
    <property type="match status" value="1"/>
</dbReference>
<dbReference type="GO" id="GO:0016787">
    <property type="term" value="F:hydrolase activity"/>
    <property type="evidence" value="ECO:0007669"/>
    <property type="project" value="UniProtKB-KW"/>
</dbReference>
<keyword evidence="4" id="KW-0812">Transmembrane</keyword>
<evidence type="ECO:0000256" key="4">
    <source>
        <dbReference type="SAM" id="Phobius"/>
    </source>
</evidence>
<keyword evidence="3" id="KW-0460">Magnesium</keyword>
<accession>A0A364Y383</accession>
<dbReference type="InterPro" id="IPR006385">
    <property type="entry name" value="HAD_hydro_SerB1"/>
</dbReference>
<organism evidence="5 6">
    <name type="scientific">Pseudochryseolinea flava</name>
    <dbReference type="NCBI Taxonomy" id="2059302"/>
    <lineage>
        <taxon>Bacteria</taxon>
        <taxon>Pseudomonadati</taxon>
        <taxon>Bacteroidota</taxon>
        <taxon>Cytophagia</taxon>
        <taxon>Cytophagales</taxon>
        <taxon>Fulvivirgaceae</taxon>
        <taxon>Pseudochryseolinea</taxon>
    </lineage>
</organism>